<dbReference type="Gene3D" id="2.30.180.10">
    <property type="entry name" value="FAS1 domain"/>
    <property type="match status" value="1"/>
</dbReference>
<dbReference type="InterPro" id="IPR036378">
    <property type="entry name" value="FAS1_dom_sf"/>
</dbReference>
<dbReference type="InterPro" id="IPR050904">
    <property type="entry name" value="Adhesion/Biosynth-related"/>
</dbReference>
<proteinExistence type="predicted"/>
<dbReference type="GO" id="GO:0031012">
    <property type="term" value="C:extracellular matrix"/>
    <property type="evidence" value="ECO:0007669"/>
    <property type="project" value="TreeGrafter"/>
</dbReference>
<evidence type="ECO:0000313" key="3">
    <source>
        <dbReference type="Proteomes" id="UP000461730"/>
    </source>
</evidence>
<organism evidence="2 3">
    <name type="scientific">Chitinophaga tropicalis</name>
    <dbReference type="NCBI Taxonomy" id="2683588"/>
    <lineage>
        <taxon>Bacteria</taxon>
        <taxon>Pseudomonadati</taxon>
        <taxon>Bacteroidota</taxon>
        <taxon>Chitinophagia</taxon>
        <taxon>Chitinophagales</taxon>
        <taxon>Chitinophagaceae</taxon>
        <taxon>Chitinophaga</taxon>
    </lineage>
</organism>
<dbReference type="GO" id="GO:0005615">
    <property type="term" value="C:extracellular space"/>
    <property type="evidence" value="ECO:0007669"/>
    <property type="project" value="TreeGrafter"/>
</dbReference>
<dbReference type="SMART" id="SM00554">
    <property type="entry name" value="FAS1"/>
    <property type="match status" value="1"/>
</dbReference>
<dbReference type="Proteomes" id="UP000461730">
    <property type="component" value="Unassembled WGS sequence"/>
</dbReference>
<protein>
    <recommendedName>
        <fullName evidence="1">FAS1 domain-containing protein</fullName>
    </recommendedName>
</protein>
<dbReference type="RefSeq" id="WP_157309806.1">
    <property type="nucleotide sequence ID" value="NZ_WRXN01000024.1"/>
</dbReference>
<dbReference type="GO" id="GO:0030198">
    <property type="term" value="P:extracellular matrix organization"/>
    <property type="evidence" value="ECO:0007669"/>
    <property type="project" value="TreeGrafter"/>
</dbReference>
<dbReference type="EMBL" id="WRXN01000024">
    <property type="protein sequence ID" value="MVT12388.1"/>
    <property type="molecule type" value="Genomic_DNA"/>
</dbReference>
<keyword evidence="3" id="KW-1185">Reference proteome</keyword>
<name>A0A7K1UDP7_9BACT</name>
<dbReference type="InterPro" id="IPR000782">
    <property type="entry name" value="FAS1_domain"/>
</dbReference>
<accession>A0A7K1UDP7</accession>
<dbReference type="GO" id="GO:0050839">
    <property type="term" value="F:cell adhesion molecule binding"/>
    <property type="evidence" value="ECO:0007669"/>
    <property type="project" value="TreeGrafter"/>
</dbReference>
<dbReference type="PANTHER" id="PTHR10900">
    <property type="entry name" value="PERIOSTIN-RELATED"/>
    <property type="match status" value="1"/>
</dbReference>
<sequence length="472" mass="52953">MKKTILYILLVLMAVACRKDKWNERTGIDDPALRSNLFQAIQQRPELSKFAEYLVKTGYDKVLASSKTFTVFAPDNGAWQQVDPAILADTARLKSLIGNHITGQSYPTVLTEATLRIRALNGKNVLFSRTQVDDINITTANQYSANGMLHIIGSTIMPKQNAWEFLNSYAAGTMQQTFLQSLTYTGIDTSQAEQIGVDPLTGLPIYKPGTGLVERNHFLQRININSEDSALTYIILTDRAFMAEKNRLIKYFQDSTAALTDTITRWNVVKDLALGGVYAASGLPGTAYGLRDSVVYHPNMFTVISSHKVSNGMVYIVDDIAYETASKIKPVIIQGENVNDVRDRTKAWAVRTRINPLTGLLFRDFYMENHGISSYWINYMPLVYSAKYKVYWVAVNDFQTATFPMKIAFKDPAATEFAYKTVALRDFSEVYLGEYTADRYGRLPLYLVGNNVTTNGANTLVLDYIKLVPILD</sequence>
<dbReference type="PANTHER" id="PTHR10900:SF124">
    <property type="entry name" value="FI05614P"/>
    <property type="match status" value="1"/>
</dbReference>
<dbReference type="PROSITE" id="PS51257">
    <property type="entry name" value="PROKAR_LIPOPROTEIN"/>
    <property type="match status" value="1"/>
</dbReference>
<dbReference type="AlphaFoldDB" id="A0A7K1UDP7"/>
<reference evidence="2 3" key="1">
    <citation type="submission" date="2019-12" db="EMBL/GenBank/DDBJ databases">
        <title>Chitinophaga sp. strain ysch24 (GDMCC 1.1355), whole genome shotgun sequence.</title>
        <authorList>
            <person name="Zhang X."/>
        </authorList>
    </citation>
    <scope>NUCLEOTIDE SEQUENCE [LARGE SCALE GENOMIC DNA]</scope>
    <source>
        <strain evidence="3">ysch24</strain>
    </source>
</reference>
<gene>
    <name evidence="2" type="ORF">GO493_29310</name>
</gene>
<dbReference type="Pfam" id="PF02469">
    <property type="entry name" value="Fasciclin"/>
    <property type="match status" value="1"/>
</dbReference>
<dbReference type="GO" id="GO:0007155">
    <property type="term" value="P:cell adhesion"/>
    <property type="evidence" value="ECO:0007669"/>
    <property type="project" value="TreeGrafter"/>
</dbReference>
<evidence type="ECO:0000313" key="2">
    <source>
        <dbReference type="EMBL" id="MVT12388.1"/>
    </source>
</evidence>
<dbReference type="SUPFAM" id="SSF82153">
    <property type="entry name" value="FAS1 domain"/>
    <property type="match status" value="1"/>
</dbReference>
<evidence type="ECO:0000259" key="1">
    <source>
        <dbReference type="PROSITE" id="PS50213"/>
    </source>
</evidence>
<comment type="caution">
    <text evidence="2">The sequence shown here is derived from an EMBL/GenBank/DDBJ whole genome shotgun (WGS) entry which is preliminary data.</text>
</comment>
<dbReference type="PROSITE" id="PS50213">
    <property type="entry name" value="FAS1"/>
    <property type="match status" value="1"/>
</dbReference>
<feature type="domain" description="FAS1" evidence="1">
    <location>
        <begin position="34"/>
        <end position="156"/>
    </location>
</feature>